<organism evidence="13 14">
    <name type="scientific">Paramagnetospirillum magnetotacticum MS-1</name>
    <dbReference type="NCBI Taxonomy" id="272627"/>
    <lineage>
        <taxon>Bacteria</taxon>
        <taxon>Pseudomonadati</taxon>
        <taxon>Pseudomonadota</taxon>
        <taxon>Alphaproteobacteria</taxon>
        <taxon>Rhodospirillales</taxon>
        <taxon>Magnetospirillaceae</taxon>
        <taxon>Paramagnetospirillum</taxon>
    </lineage>
</organism>
<comment type="similarity">
    <text evidence="3 11">Belongs to the membrane-bound acyltransferase family.</text>
</comment>
<feature type="transmembrane region" description="Helical" evidence="12">
    <location>
        <begin position="30"/>
        <end position="60"/>
    </location>
</feature>
<comment type="pathway">
    <text evidence="2">Glycan biosynthesis; alginate biosynthesis.</text>
</comment>
<dbReference type="InterPro" id="IPR004299">
    <property type="entry name" value="MBOAT_fam"/>
</dbReference>
<dbReference type="OrthoDB" id="139172at2"/>
<keyword evidence="8 12" id="KW-1133">Transmembrane helix</keyword>
<evidence type="ECO:0000256" key="3">
    <source>
        <dbReference type="ARBA" id="ARBA00010323"/>
    </source>
</evidence>
<keyword evidence="11" id="KW-0808">Transferase</keyword>
<keyword evidence="14" id="KW-1185">Reference proteome</keyword>
<dbReference type="PANTHER" id="PTHR13285:SF18">
    <property type="entry name" value="PROTEIN-CYSTEINE N-PALMITOYLTRANSFERASE RASP"/>
    <property type="match status" value="1"/>
</dbReference>
<feature type="transmembrane region" description="Helical" evidence="12">
    <location>
        <begin position="6"/>
        <end position="23"/>
    </location>
</feature>
<evidence type="ECO:0000256" key="7">
    <source>
        <dbReference type="ARBA" id="ARBA00022841"/>
    </source>
</evidence>
<keyword evidence="11" id="KW-0012">Acyltransferase</keyword>
<evidence type="ECO:0000256" key="1">
    <source>
        <dbReference type="ARBA" id="ARBA00004651"/>
    </source>
</evidence>
<dbReference type="STRING" id="272627.CCC_00795"/>
<feature type="transmembrane region" description="Helical" evidence="12">
    <location>
        <begin position="426"/>
        <end position="448"/>
    </location>
</feature>
<gene>
    <name evidence="13" type="ORF">CCC_00795</name>
</gene>
<feature type="transmembrane region" description="Helical" evidence="12">
    <location>
        <begin position="112"/>
        <end position="129"/>
    </location>
</feature>
<evidence type="ECO:0000256" key="11">
    <source>
        <dbReference type="PIRNR" id="PIRNR016636"/>
    </source>
</evidence>
<sequence>MIFNSPGFLLVFFPVAMLLFLSARLRPWRLLLLLVGSLVFYQLSAGSGQLVLLLLCIGWVHFWSGAPAAVGNGRRLALSMAVPAMVLIYFKYAAFLLSSVGLDGRLPTFKGGLPAGISFYVFHMISFAIDRYRGDLPLVPSRLQFATYVAYFPQLVAGPITRFRQVGDSIRRITDFRPTEGSVWSGLSMLSVGLAAKLLLADPLAELLAPLLKSATSLDRASAAYVFLAYSFRIYFDFYGYSMMAMGLGTLFGIVLPRNFDRPYLSLNPKEFWRRWHMTLSFWIRDYLYLPLGGNRHYVRNILIVFGACGLWHGAGWNFVVWGLYHGVLILLYSATRGAWDRLPKGACIALTFLLVTAGWPLFALDLTSFAAMTANLIQGGGVAADIPTVGWGLVALAAVVTFGVDTDKVTEVSVPQQPWYRLRQAILAVLAVAAVSMVEGSQPFIYFQF</sequence>
<comment type="caution">
    <text evidence="13">The sequence shown here is derived from an EMBL/GenBank/DDBJ whole genome shotgun (WGS) entry which is preliminary data.</text>
</comment>
<dbReference type="InterPro" id="IPR024194">
    <property type="entry name" value="Ac/AlaTfrase_AlgI/DltB"/>
</dbReference>
<dbReference type="PIRSF" id="PIRSF016636">
    <property type="entry name" value="AlgI_DltB"/>
    <property type="match status" value="1"/>
</dbReference>
<dbReference type="Pfam" id="PF03062">
    <property type="entry name" value="MBOAT"/>
    <property type="match status" value="1"/>
</dbReference>
<evidence type="ECO:0000256" key="12">
    <source>
        <dbReference type="SAM" id="Phobius"/>
    </source>
</evidence>
<dbReference type="PANTHER" id="PTHR13285">
    <property type="entry name" value="ACYLTRANSFERASE"/>
    <property type="match status" value="1"/>
</dbReference>
<evidence type="ECO:0000256" key="10">
    <source>
        <dbReference type="ARBA" id="ARBA00031030"/>
    </source>
</evidence>
<feature type="transmembrane region" description="Helical" evidence="12">
    <location>
        <begin position="238"/>
        <end position="260"/>
    </location>
</feature>
<dbReference type="EMBL" id="JXSL01000030">
    <property type="protein sequence ID" value="KIL97734.1"/>
    <property type="molecule type" value="Genomic_DNA"/>
</dbReference>
<protein>
    <recommendedName>
        <fullName evidence="4">Probable alginate O-acetylase AlgI</fullName>
    </recommendedName>
    <alternativeName>
        <fullName evidence="10">Alginate biosynthesis protein AlgI</fullName>
    </alternativeName>
</protein>
<dbReference type="RefSeq" id="WP_009871248.1">
    <property type="nucleotide sequence ID" value="NZ_JXSL01000030.1"/>
</dbReference>
<evidence type="ECO:0000256" key="6">
    <source>
        <dbReference type="ARBA" id="ARBA00022692"/>
    </source>
</evidence>
<feature type="transmembrane region" description="Helical" evidence="12">
    <location>
        <begin position="346"/>
        <end position="363"/>
    </location>
</feature>
<dbReference type="GO" id="GO:0005886">
    <property type="term" value="C:plasma membrane"/>
    <property type="evidence" value="ECO:0007669"/>
    <property type="project" value="UniProtKB-SubCell"/>
</dbReference>
<dbReference type="Proteomes" id="UP000031971">
    <property type="component" value="Unassembled WGS sequence"/>
</dbReference>
<reference evidence="13 14" key="1">
    <citation type="submission" date="2015-01" db="EMBL/GenBank/DDBJ databases">
        <title>Genome Sequence of Magnetospirillum magnetotacticum Strain MS-1.</title>
        <authorList>
            <person name="Marinov G.K."/>
            <person name="Smalley M.D."/>
            <person name="DeSalvo G."/>
        </authorList>
    </citation>
    <scope>NUCLEOTIDE SEQUENCE [LARGE SCALE GENOMIC DNA]</scope>
    <source>
        <strain evidence="13 14">MS-1</strain>
    </source>
</reference>
<dbReference type="InterPro" id="IPR028362">
    <property type="entry name" value="AlgI"/>
</dbReference>
<dbReference type="InterPro" id="IPR051085">
    <property type="entry name" value="MB_O-acyltransferase"/>
</dbReference>
<feature type="transmembrane region" description="Helical" evidence="12">
    <location>
        <begin position="383"/>
        <end position="405"/>
    </location>
</feature>
<keyword evidence="9 11" id="KW-0472">Membrane</keyword>
<dbReference type="GO" id="GO:0042121">
    <property type="term" value="P:alginic acid biosynthetic process"/>
    <property type="evidence" value="ECO:0007669"/>
    <property type="project" value="UniProtKB-KW"/>
</dbReference>
<dbReference type="PIRSF" id="PIRSF500217">
    <property type="entry name" value="AlgI"/>
    <property type="match status" value="1"/>
</dbReference>
<evidence type="ECO:0000256" key="8">
    <source>
        <dbReference type="ARBA" id="ARBA00022989"/>
    </source>
</evidence>
<evidence type="ECO:0000313" key="13">
    <source>
        <dbReference type="EMBL" id="KIL97734.1"/>
    </source>
</evidence>
<evidence type="ECO:0000256" key="2">
    <source>
        <dbReference type="ARBA" id="ARBA00005182"/>
    </source>
</evidence>
<keyword evidence="5 11" id="KW-1003">Cell membrane</keyword>
<dbReference type="GO" id="GO:0016746">
    <property type="term" value="F:acyltransferase activity"/>
    <property type="evidence" value="ECO:0007669"/>
    <property type="project" value="UniProtKB-KW"/>
</dbReference>
<evidence type="ECO:0000256" key="4">
    <source>
        <dbReference type="ARBA" id="ARBA00016084"/>
    </source>
</evidence>
<evidence type="ECO:0000256" key="9">
    <source>
        <dbReference type="ARBA" id="ARBA00023136"/>
    </source>
</evidence>
<feature type="transmembrane region" description="Helical" evidence="12">
    <location>
        <begin position="80"/>
        <end position="100"/>
    </location>
</feature>
<accession>A0A0C2YDF0</accession>
<evidence type="ECO:0000313" key="14">
    <source>
        <dbReference type="Proteomes" id="UP000031971"/>
    </source>
</evidence>
<keyword evidence="7" id="KW-0016">Alginate biosynthesis</keyword>
<dbReference type="AlphaFoldDB" id="A0A0C2YDF0"/>
<proteinExistence type="inferred from homology"/>
<feature type="transmembrane region" description="Helical" evidence="12">
    <location>
        <begin position="302"/>
        <end position="325"/>
    </location>
</feature>
<comment type="subcellular location">
    <subcellularLocation>
        <location evidence="1">Cell membrane</location>
        <topology evidence="1">Multi-pass membrane protein</topology>
    </subcellularLocation>
</comment>
<name>A0A0C2YDF0_PARME</name>
<evidence type="ECO:0000256" key="5">
    <source>
        <dbReference type="ARBA" id="ARBA00022475"/>
    </source>
</evidence>
<keyword evidence="6 12" id="KW-0812">Transmembrane</keyword>